<protein>
    <submittedName>
        <fullName evidence="1">Uncharacterized protein</fullName>
    </submittedName>
</protein>
<gene>
    <name evidence="1" type="ORF">GCM10023217_14880</name>
</gene>
<reference evidence="2" key="1">
    <citation type="journal article" date="2019" name="Int. J. Syst. Evol. Microbiol.">
        <title>The Global Catalogue of Microorganisms (GCM) 10K type strain sequencing project: providing services to taxonomists for standard genome sequencing and annotation.</title>
        <authorList>
            <consortium name="The Broad Institute Genomics Platform"/>
            <consortium name="The Broad Institute Genome Sequencing Center for Infectious Disease"/>
            <person name="Wu L."/>
            <person name="Ma J."/>
        </authorList>
    </citation>
    <scope>NUCLEOTIDE SEQUENCE [LARGE SCALE GENOMIC DNA]</scope>
    <source>
        <strain evidence="2">JCM 18077</strain>
    </source>
</reference>
<dbReference type="Proteomes" id="UP001500822">
    <property type="component" value="Unassembled WGS sequence"/>
</dbReference>
<comment type="caution">
    <text evidence="1">The sequence shown here is derived from an EMBL/GenBank/DDBJ whole genome shotgun (WGS) entry which is preliminary data.</text>
</comment>
<accession>A0ABP8Z4G0</accession>
<proteinExistence type="predicted"/>
<sequence>MSADHLADALELVPEAWIADVAADAAAQSCTVTFTAAAGGLRTDVIDRIHAAGAARASDPVWESLTEGQRLDALFPSYNGIGSLELLAELGVTPVYVLTTAR</sequence>
<dbReference type="RefSeq" id="WP_345312994.1">
    <property type="nucleotide sequence ID" value="NZ_BAABIE010000005.1"/>
</dbReference>
<dbReference type="EMBL" id="BAABIE010000005">
    <property type="protein sequence ID" value="GAA4746301.1"/>
    <property type="molecule type" value="Genomic_DNA"/>
</dbReference>
<name>A0ABP8Z4G0_9ACTN</name>
<keyword evidence="2" id="KW-1185">Reference proteome</keyword>
<organism evidence="1 2">
    <name type="scientific">Gordonia alkaliphila</name>
    <dbReference type="NCBI Taxonomy" id="1053547"/>
    <lineage>
        <taxon>Bacteria</taxon>
        <taxon>Bacillati</taxon>
        <taxon>Actinomycetota</taxon>
        <taxon>Actinomycetes</taxon>
        <taxon>Mycobacteriales</taxon>
        <taxon>Gordoniaceae</taxon>
        <taxon>Gordonia</taxon>
    </lineage>
</organism>
<evidence type="ECO:0000313" key="2">
    <source>
        <dbReference type="Proteomes" id="UP001500822"/>
    </source>
</evidence>
<evidence type="ECO:0000313" key="1">
    <source>
        <dbReference type="EMBL" id="GAA4746301.1"/>
    </source>
</evidence>